<feature type="domain" description="Autophagy protein ATG5 UblB" evidence="7">
    <location>
        <begin position="183"/>
        <end position="262"/>
    </location>
</feature>
<dbReference type="AlphaFoldDB" id="A0AAJ6QXD2"/>
<dbReference type="InterPro" id="IPR042527">
    <property type="entry name" value="Atg5_UblA_dom_sf"/>
</dbReference>
<dbReference type="InterPro" id="IPR007239">
    <property type="entry name" value="Atg5"/>
</dbReference>
<name>A0AAJ6QXD2_9ACAR</name>
<dbReference type="PANTHER" id="PTHR13040:SF2">
    <property type="entry name" value="AUTOPHAGY PROTEIN 5"/>
    <property type="match status" value="1"/>
</dbReference>
<dbReference type="InterPro" id="IPR048318">
    <property type="entry name" value="ATG5_UblB"/>
</dbReference>
<sequence>MSEDRDVIEAIWSGSIPACFKLASHECTSLQNPEPFFAMLPRISYLPLLWEKIQRHFAHFVTEESRSSPIWLEYNLVPLRWQYPIGLLFDLLGEKATLPWNITVHFNDFPVKEVLACPSRQVAEAQFLNSIKEADFLKTRKKVMNTMTQGERRQMTAALHSLRTENFWAVNRKLMFTGEPWKHVPLRVFLSENCRQLQKLVGISNAENEPLTLREVLNDWIQEFSDERYEVLLHGVPAPLEAPLQWLGVNMSYADNFLYVVVRPK</sequence>
<evidence type="ECO:0000259" key="8">
    <source>
        <dbReference type="Pfam" id="PF20637"/>
    </source>
</evidence>
<dbReference type="GO" id="GO:0000422">
    <property type="term" value="P:autophagy of mitochondrion"/>
    <property type="evidence" value="ECO:0007669"/>
    <property type="project" value="TreeGrafter"/>
</dbReference>
<dbReference type="CTD" id="9474"/>
<dbReference type="Pfam" id="PF04106">
    <property type="entry name" value="ATG5_UblB"/>
    <property type="match status" value="1"/>
</dbReference>
<comment type="function">
    <text evidence="6">Involved in autophagic vesicle formation.</text>
</comment>
<reference evidence="11" key="1">
    <citation type="submission" date="2025-08" db="UniProtKB">
        <authorList>
            <consortium name="RefSeq"/>
        </authorList>
    </citation>
    <scope>IDENTIFICATION</scope>
</reference>
<proteinExistence type="inferred from homology"/>
<comment type="subunit">
    <text evidence="6">Conjugated with ATG12.</text>
</comment>
<evidence type="ECO:0000256" key="5">
    <source>
        <dbReference type="ARBA" id="ARBA00023006"/>
    </source>
</evidence>
<protein>
    <recommendedName>
        <fullName evidence="6">Autophagy protein 5</fullName>
    </recommendedName>
</protein>
<dbReference type="GO" id="GO:0019776">
    <property type="term" value="F:Atg8-family ligase activity"/>
    <property type="evidence" value="ECO:0007669"/>
    <property type="project" value="TreeGrafter"/>
</dbReference>
<dbReference type="KEGG" id="goe:100907187"/>
<dbReference type="GO" id="GO:0044233">
    <property type="term" value="C:mitochondria-associated endoplasmic reticulum membrane contact site"/>
    <property type="evidence" value="ECO:0007669"/>
    <property type="project" value="TreeGrafter"/>
</dbReference>
<evidence type="ECO:0000256" key="2">
    <source>
        <dbReference type="ARBA" id="ARBA00006910"/>
    </source>
</evidence>
<dbReference type="InterPro" id="IPR048939">
    <property type="entry name" value="ATG5_UblA"/>
</dbReference>
<gene>
    <name evidence="11" type="primary">LOC100907187</name>
</gene>
<evidence type="ECO:0000256" key="3">
    <source>
        <dbReference type="ARBA" id="ARBA00022499"/>
    </source>
</evidence>
<dbReference type="Pfam" id="PF20637">
    <property type="entry name" value="ATG5_HBR"/>
    <property type="match status" value="1"/>
</dbReference>
<keyword evidence="5 6" id="KW-0072">Autophagy</keyword>
<dbReference type="Gene3D" id="3.10.20.90">
    <property type="entry name" value="Phosphatidylinositol 3-kinase Catalytic Subunit, Chain A, domain 1"/>
    <property type="match status" value="1"/>
</dbReference>
<evidence type="ECO:0000256" key="4">
    <source>
        <dbReference type="ARBA" id="ARBA00022843"/>
    </source>
</evidence>
<evidence type="ECO:0000256" key="6">
    <source>
        <dbReference type="RuleBase" id="RU361202"/>
    </source>
</evidence>
<dbReference type="GO" id="GO:0006995">
    <property type="term" value="P:cellular response to nitrogen starvation"/>
    <property type="evidence" value="ECO:0007669"/>
    <property type="project" value="TreeGrafter"/>
</dbReference>
<dbReference type="GO" id="GO:0061908">
    <property type="term" value="C:phagophore"/>
    <property type="evidence" value="ECO:0007669"/>
    <property type="project" value="TreeGrafter"/>
</dbReference>
<dbReference type="Pfam" id="PF20638">
    <property type="entry name" value="ATG5_UblA"/>
    <property type="match status" value="1"/>
</dbReference>
<dbReference type="PANTHER" id="PTHR13040">
    <property type="entry name" value="AUTOPHAGY PROTEIN 5"/>
    <property type="match status" value="1"/>
</dbReference>
<evidence type="ECO:0000313" key="10">
    <source>
        <dbReference type="Proteomes" id="UP000694867"/>
    </source>
</evidence>
<feature type="domain" description="Autophagy protein ATG5 UblA" evidence="9">
    <location>
        <begin position="11"/>
        <end position="106"/>
    </location>
</feature>
<dbReference type="GO" id="GO:0034045">
    <property type="term" value="C:phagophore assembly site membrane"/>
    <property type="evidence" value="ECO:0007669"/>
    <property type="project" value="UniProtKB-SubCell"/>
</dbReference>
<evidence type="ECO:0000259" key="9">
    <source>
        <dbReference type="Pfam" id="PF20638"/>
    </source>
</evidence>
<dbReference type="GO" id="GO:0007033">
    <property type="term" value="P:vacuole organization"/>
    <property type="evidence" value="ECO:0007669"/>
    <property type="project" value="UniProtKB-ARBA"/>
</dbReference>
<keyword evidence="4 6" id="KW-0832">Ubl conjugation</keyword>
<dbReference type="Gene3D" id="3.10.20.620">
    <property type="match status" value="1"/>
</dbReference>
<dbReference type="RefSeq" id="XP_003746959.1">
    <property type="nucleotide sequence ID" value="XM_003746911.1"/>
</dbReference>
<dbReference type="GO" id="GO:0034727">
    <property type="term" value="P:piecemeal microautophagy of the nucleus"/>
    <property type="evidence" value="ECO:0007669"/>
    <property type="project" value="TreeGrafter"/>
</dbReference>
<keyword evidence="6" id="KW-0472">Membrane</keyword>
<dbReference type="InterPro" id="IPR048940">
    <property type="entry name" value="ATG5_HBR"/>
</dbReference>
<comment type="similarity">
    <text evidence="2 6">Belongs to the ATG5 family.</text>
</comment>
<accession>A0AAJ6QXD2</accession>
<feature type="domain" description="Autophagy protein ATG5 alpha-helical bundle region" evidence="8">
    <location>
        <begin position="121"/>
        <end position="176"/>
    </location>
</feature>
<evidence type="ECO:0000256" key="1">
    <source>
        <dbReference type="ARBA" id="ARBA00004623"/>
    </source>
</evidence>
<dbReference type="Gene3D" id="1.10.246.190">
    <property type="entry name" value="Autophagy protein Apg5, helix rich domain"/>
    <property type="match status" value="1"/>
</dbReference>
<dbReference type="GeneID" id="100907187"/>
<comment type="subcellular location">
    <subcellularLocation>
        <location evidence="1 6">Preautophagosomal structure membrane</location>
        <topology evidence="1 6">Peripheral membrane protein</topology>
    </subcellularLocation>
</comment>
<keyword evidence="3 6" id="KW-1017">Isopeptide bond</keyword>
<dbReference type="InterPro" id="IPR042526">
    <property type="entry name" value="Atg5_HR"/>
</dbReference>
<dbReference type="GO" id="GO:0005776">
    <property type="term" value="C:autophagosome"/>
    <property type="evidence" value="ECO:0007669"/>
    <property type="project" value="TreeGrafter"/>
</dbReference>
<keyword evidence="10" id="KW-1185">Reference proteome</keyword>
<dbReference type="GO" id="GO:0034274">
    <property type="term" value="C:Atg12-Atg5-Atg16 complex"/>
    <property type="evidence" value="ECO:0007669"/>
    <property type="project" value="TreeGrafter"/>
</dbReference>
<evidence type="ECO:0000313" key="11">
    <source>
        <dbReference type="RefSeq" id="XP_003746959.1"/>
    </source>
</evidence>
<evidence type="ECO:0000259" key="7">
    <source>
        <dbReference type="Pfam" id="PF04106"/>
    </source>
</evidence>
<dbReference type="Proteomes" id="UP000694867">
    <property type="component" value="Unplaced"/>
</dbReference>
<organism evidence="10 11">
    <name type="scientific">Galendromus occidentalis</name>
    <name type="common">western predatory mite</name>
    <dbReference type="NCBI Taxonomy" id="34638"/>
    <lineage>
        <taxon>Eukaryota</taxon>
        <taxon>Metazoa</taxon>
        <taxon>Ecdysozoa</taxon>
        <taxon>Arthropoda</taxon>
        <taxon>Chelicerata</taxon>
        <taxon>Arachnida</taxon>
        <taxon>Acari</taxon>
        <taxon>Parasitiformes</taxon>
        <taxon>Mesostigmata</taxon>
        <taxon>Gamasina</taxon>
        <taxon>Phytoseioidea</taxon>
        <taxon>Phytoseiidae</taxon>
        <taxon>Typhlodrominae</taxon>
        <taxon>Galendromus</taxon>
    </lineage>
</organism>